<feature type="compositionally biased region" description="Low complexity" evidence="1">
    <location>
        <begin position="90"/>
        <end position="102"/>
    </location>
</feature>
<dbReference type="HOGENOM" id="CLU_1428461_0_0_1"/>
<feature type="compositionally biased region" description="Polar residues" evidence="1">
    <location>
        <begin position="146"/>
        <end position="156"/>
    </location>
</feature>
<dbReference type="Proteomes" id="UP000008370">
    <property type="component" value="Unassembled WGS sequence"/>
</dbReference>
<gene>
    <name evidence="2" type="ORF">PHACADRAFT_163839</name>
</gene>
<dbReference type="EMBL" id="JH930474">
    <property type="protein sequence ID" value="EKM53516.1"/>
    <property type="molecule type" value="Genomic_DNA"/>
</dbReference>
<accession>K5UU44</accession>
<organism evidence="2 3">
    <name type="scientific">Phanerochaete carnosa (strain HHB-10118-sp)</name>
    <name type="common">White-rot fungus</name>
    <name type="synonym">Peniophora carnosa</name>
    <dbReference type="NCBI Taxonomy" id="650164"/>
    <lineage>
        <taxon>Eukaryota</taxon>
        <taxon>Fungi</taxon>
        <taxon>Dikarya</taxon>
        <taxon>Basidiomycota</taxon>
        <taxon>Agaricomycotina</taxon>
        <taxon>Agaricomycetes</taxon>
        <taxon>Polyporales</taxon>
        <taxon>Phanerochaetaceae</taxon>
        <taxon>Phanerochaete</taxon>
    </lineage>
</organism>
<feature type="compositionally biased region" description="Pro residues" evidence="1">
    <location>
        <begin position="78"/>
        <end position="89"/>
    </location>
</feature>
<sequence length="190" mass="20023">MFYARTDENELTFSNILNLQDVCVHKAVMGLSLAATNSVLCVPRNAGDSKQAYIAAIEQSMQDILKSVCPENERFPQYPVPPPADPPAAPAQALSPGPLAAPAQPPVPVPPIPSPLPAPAQHQAPPVIPQIHTQDQRSAEGPAGTGPSTSQQGQSEAHQEQPEAGPFMPKQGRSRRPTPAQAHTPPPADP</sequence>
<feature type="region of interest" description="Disordered" evidence="1">
    <location>
        <begin position="73"/>
        <end position="190"/>
    </location>
</feature>
<dbReference type="GeneID" id="18909262"/>
<feature type="compositionally biased region" description="Pro residues" evidence="1">
    <location>
        <begin position="103"/>
        <end position="118"/>
    </location>
</feature>
<dbReference type="KEGG" id="pco:PHACADRAFT_163839"/>
<dbReference type="RefSeq" id="XP_007398204.1">
    <property type="nucleotide sequence ID" value="XM_007398142.1"/>
</dbReference>
<name>K5UU44_PHACS</name>
<evidence type="ECO:0000313" key="3">
    <source>
        <dbReference type="Proteomes" id="UP000008370"/>
    </source>
</evidence>
<protein>
    <submittedName>
        <fullName evidence="2">Uncharacterized protein</fullName>
    </submittedName>
</protein>
<dbReference type="AlphaFoldDB" id="K5UU44"/>
<dbReference type="InParanoid" id="K5UU44"/>
<proteinExistence type="predicted"/>
<reference evidence="2 3" key="1">
    <citation type="journal article" date="2012" name="BMC Genomics">
        <title>Comparative genomics of the white-rot fungi, Phanerochaete carnosa and P. chrysosporium, to elucidate the genetic basis of the distinct wood types they colonize.</title>
        <authorList>
            <person name="Suzuki H."/>
            <person name="MacDonald J."/>
            <person name="Syed K."/>
            <person name="Salamov A."/>
            <person name="Hori C."/>
            <person name="Aerts A."/>
            <person name="Henrissat B."/>
            <person name="Wiebenga A."/>
            <person name="vanKuyk P.A."/>
            <person name="Barry K."/>
            <person name="Lindquist E."/>
            <person name="LaButti K."/>
            <person name="Lapidus A."/>
            <person name="Lucas S."/>
            <person name="Coutinho P."/>
            <person name="Gong Y."/>
            <person name="Samejima M."/>
            <person name="Mahadevan R."/>
            <person name="Abou-Zaid M."/>
            <person name="de Vries R.P."/>
            <person name="Igarashi K."/>
            <person name="Yadav J.S."/>
            <person name="Grigoriev I.V."/>
            <person name="Master E.R."/>
        </authorList>
    </citation>
    <scope>NUCLEOTIDE SEQUENCE [LARGE SCALE GENOMIC DNA]</scope>
    <source>
        <strain evidence="2 3">HHB-10118-sp</strain>
    </source>
</reference>
<keyword evidence="3" id="KW-1185">Reference proteome</keyword>
<evidence type="ECO:0000256" key="1">
    <source>
        <dbReference type="SAM" id="MobiDB-lite"/>
    </source>
</evidence>
<evidence type="ECO:0000313" key="2">
    <source>
        <dbReference type="EMBL" id="EKM53516.1"/>
    </source>
</evidence>